<protein>
    <recommendedName>
        <fullName evidence="3">Urease accessory protein UreF</fullName>
    </recommendedName>
</protein>
<keyword evidence="5" id="KW-1185">Reference proteome</keyword>
<comment type="function">
    <text evidence="3">Required for maturation of urease via the functional incorporation of the urease nickel metallocenter.</text>
</comment>
<evidence type="ECO:0000313" key="5">
    <source>
        <dbReference type="Proteomes" id="UP001302486"/>
    </source>
</evidence>
<comment type="subcellular location">
    <subcellularLocation>
        <location evidence="3">Cytoplasm</location>
    </subcellularLocation>
</comment>
<dbReference type="Pfam" id="PF01730">
    <property type="entry name" value="UreF"/>
    <property type="match status" value="1"/>
</dbReference>
<dbReference type="EMBL" id="CP136521">
    <property type="protein sequence ID" value="WOD44553.1"/>
    <property type="molecule type" value="Genomic_DNA"/>
</dbReference>
<accession>A0AA97HSJ9</accession>
<keyword evidence="1 3" id="KW-0996">Nickel insertion</keyword>
<evidence type="ECO:0000256" key="3">
    <source>
        <dbReference type="HAMAP-Rule" id="MF_01385"/>
    </source>
</evidence>
<dbReference type="KEGG" id="hws:RNZ46_04675"/>
<comment type="similarity">
    <text evidence="3">Belongs to the UreF family.</text>
</comment>
<dbReference type="Proteomes" id="UP001302486">
    <property type="component" value="Chromosome"/>
</dbReference>
<keyword evidence="3" id="KW-0963">Cytoplasm</keyword>
<dbReference type="AlphaFoldDB" id="A0AA97HSJ9"/>
<dbReference type="PIRSF" id="PIRSF009467">
    <property type="entry name" value="Ureas_acces_UreF"/>
    <property type="match status" value="1"/>
</dbReference>
<name>A0AA97HSJ9_9FLAO</name>
<dbReference type="GO" id="GO:0005737">
    <property type="term" value="C:cytoplasm"/>
    <property type="evidence" value="ECO:0007669"/>
    <property type="project" value="UniProtKB-SubCell"/>
</dbReference>
<dbReference type="Gene3D" id="1.10.4190.10">
    <property type="entry name" value="Urease accessory protein UreF"/>
    <property type="match status" value="1"/>
</dbReference>
<organism evidence="4 5">
    <name type="scientific">Hwangdonia lutea</name>
    <dbReference type="NCBI Taxonomy" id="3075823"/>
    <lineage>
        <taxon>Bacteria</taxon>
        <taxon>Pseudomonadati</taxon>
        <taxon>Bacteroidota</taxon>
        <taxon>Flavobacteriia</taxon>
        <taxon>Flavobacteriales</taxon>
        <taxon>Flavobacteriaceae</taxon>
        <taxon>Hwangdonia</taxon>
    </lineage>
</organism>
<keyword evidence="2 3" id="KW-0143">Chaperone</keyword>
<evidence type="ECO:0000256" key="1">
    <source>
        <dbReference type="ARBA" id="ARBA00022988"/>
    </source>
</evidence>
<dbReference type="GO" id="GO:0016151">
    <property type="term" value="F:nickel cation binding"/>
    <property type="evidence" value="ECO:0007669"/>
    <property type="project" value="UniProtKB-UniRule"/>
</dbReference>
<sequence length="239" mass="26913">MKKNNNISETTKLGSLLEILHITDPTLPIGGFSHSNGLETYVQQNLVHNVSTAKNFVESMLKNNYKYNDGLAVKLAYGFTIENNLEELLNLDLESHALKAPFEVRDGSQKLGIRLIKIYSKLLSIPFLNTVNAYVLENKMYGHYAVIYGIITALMKIDKEKAICAFLYNAAVGMVTNAVKLVPLGQTDGQQIIYDVQGLIENQTLEIMKLERAMYGVCNTALDIRCMQHEHLYSRLYMS</sequence>
<evidence type="ECO:0000256" key="2">
    <source>
        <dbReference type="ARBA" id="ARBA00023186"/>
    </source>
</evidence>
<dbReference type="InterPro" id="IPR038277">
    <property type="entry name" value="UreF_sf"/>
</dbReference>
<proteinExistence type="inferred from homology"/>
<dbReference type="PANTHER" id="PTHR33620:SF1">
    <property type="entry name" value="UREASE ACCESSORY PROTEIN F"/>
    <property type="match status" value="1"/>
</dbReference>
<dbReference type="InterPro" id="IPR002639">
    <property type="entry name" value="UreF"/>
</dbReference>
<dbReference type="PANTHER" id="PTHR33620">
    <property type="entry name" value="UREASE ACCESSORY PROTEIN F"/>
    <property type="match status" value="1"/>
</dbReference>
<evidence type="ECO:0000313" key="4">
    <source>
        <dbReference type="EMBL" id="WOD44553.1"/>
    </source>
</evidence>
<dbReference type="HAMAP" id="MF_01385">
    <property type="entry name" value="UreF"/>
    <property type="match status" value="1"/>
</dbReference>
<dbReference type="RefSeq" id="WP_316984217.1">
    <property type="nucleotide sequence ID" value="NZ_CP136521.1"/>
</dbReference>
<reference evidence="5" key="1">
    <citation type="submission" date="2024-06" db="EMBL/GenBank/DDBJ databases">
        <title>Hwangdonia haimaensis gen. nov., sp. nov., a member of the family Flavobacteriaceae isolated from the haima cold seep.</title>
        <authorList>
            <person name="Li J."/>
        </authorList>
    </citation>
    <scope>NUCLEOTIDE SEQUENCE [LARGE SCALE GENOMIC DNA]</scope>
    <source>
        <strain evidence="5">SCSIO 19198</strain>
    </source>
</reference>
<comment type="subunit">
    <text evidence="3">UreD, UreF and UreG form a complex that acts as a GTP-hydrolysis-dependent molecular chaperone, activating the urease apoprotein by helping to assemble the nickel containing metallocenter of UreC. The UreE protein probably delivers the nickel.</text>
</comment>
<gene>
    <name evidence="3" type="primary">ureF</name>
    <name evidence="4" type="ORF">RNZ46_04675</name>
</gene>